<evidence type="ECO:0000313" key="3">
    <source>
        <dbReference type="EMBL" id="MDS0300900.1"/>
    </source>
</evidence>
<protein>
    <recommendedName>
        <fullName evidence="2">DUF6788 domain-containing protein</fullName>
    </recommendedName>
</protein>
<feature type="region of interest" description="Disordered" evidence="1">
    <location>
        <begin position="34"/>
        <end position="69"/>
    </location>
</feature>
<dbReference type="RefSeq" id="WP_310925822.1">
    <property type="nucleotide sequence ID" value="NZ_JAMQOP010000005.1"/>
</dbReference>
<keyword evidence="4" id="KW-1185">Reference proteome</keyword>
<sequence>MSRVPDHLEEELEKLTPRQLDDIVRLADQLAEDQRREKRIEKKAEQDDEVRKDIRGDDLPEGVPGKATLTKKKINGNEYWYWQWRDGDKIRSQYKEPVDNS</sequence>
<gene>
    <name evidence="3" type="ORF">NDI76_19305</name>
</gene>
<name>A0ABU2GJC1_9EURY</name>
<reference evidence="3 4" key="1">
    <citation type="submission" date="2022-06" db="EMBL/GenBank/DDBJ databases">
        <title>Halogeometricum sp. a new haloarchaeum isolate from saline soil.</title>
        <authorList>
            <person name="Strakova D."/>
            <person name="Galisteo C."/>
            <person name="Sanchez-Porro C."/>
            <person name="Ventosa A."/>
        </authorList>
    </citation>
    <scope>NUCLEOTIDE SEQUENCE [LARGE SCALE GENOMIC DNA]</scope>
    <source>
        <strain evidence="3 4">S1BR25-6</strain>
    </source>
</reference>
<feature type="domain" description="DUF6788" evidence="2">
    <location>
        <begin position="34"/>
        <end position="95"/>
    </location>
</feature>
<dbReference type="Proteomes" id="UP001257060">
    <property type="component" value="Unassembled WGS sequence"/>
</dbReference>
<dbReference type="InterPro" id="IPR046738">
    <property type="entry name" value="DUF6788"/>
</dbReference>
<comment type="caution">
    <text evidence="3">The sequence shown here is derived from an EMBL/GenBank/DDBJ whole genome shotgun (WGS) entry which is preliminary data.</text>
</comment>
<feature type="compositionally biased region" description="Basic and acidic residues" evidence="1">
    <location>
        <begin position="34"/>
        <end position="58"/>
    </location>
</feature>
<evidence type="ECO:0000256" key="1">
    <source>
        <dbReference type="SAM" id="MobiDB-lite"/>
    </source>
</evidence>
<proteinExistence type="predicted"/>
<accession>A0ABU2GJC1</accession>
<evidence type="ECO:0000259" key="2">
    <source>
        <dbReference type="Pfam" id="PF20586"/>
    </source>
</evidence>
<organism evidence="3 4">
    <name type="scientific">Halogeometricum salsisoli</name>
    <dbReference type="NCBI Taxonomy" id="2950536"/>
    <lineage>
        <taxon>Archaea</taxon>
        <taxon>Methanobacteriati</taxon>
        <taxon>Methanobacteriota</taxon>
        <taxon>Stenosarchaea group</taxon>
        <taxon>Halobacteria</taxon>
        <taxon>Halobacteriales</taxon>
        <taxon>Haloferacaceae</taxon>
        <taxon>Halogeometricum</taxon>
    </lineage>
</organism>
<dbReference type="EMBL" id="JAMQOP010000005">
    <property type="protein sequence ID" value="MDS0300900.1"/>
    <property type="molecule type" value="Genomic_DNA"/>
</dbReference>
<dbReference type="Pfam" id="PF20586">
    <property type="entry name" value="DUF6788"/>
    <property type="match status" value="1"/>
</dbReference>
<evidence type="ECO:0000313" key="4">
    <source>
        <dbReference type="Proteomes" id="UP001257060"/>
    </source>
</evidence>